<keyword evidence="2 6" id="KW-0489">Methyltransferase</keyword>
<dbReference type="GO" id="GO:0008173">
    <property type="term" value="F:RNA methyltransferase activity"/>
    <property type="evidence" value="ECO:0007669"/>
    <property type="project" value="InterPro"/>
</dbReference>
<dbReference type="InterPro" id="IPR053888">
    <property type="entry name" value="MRM3-like_sub_bind"/>
</dbReference>
<dbReference type="SUPFAM" id="SSF55315">
    <property type="entry name" value="L30e-like"/>
    <property type="match status" value="1"/>
</dbReference>
<dbReference type="InterPro" id="IPR051259">
    <property type="entry name" value="rRNA_Methyltransferase"/>
</dbReference>
<dbReference type="Pfam" id="PF22435">
    <property type="entry name" value="MRM3-like_sub_bind"/>
    <property type="match status" value="1"/>
</dbReference>
<dbReference type="Proteomes" id="UP001218638">
    <property type="component" value="Chromosome"/>
</dbReference>
<dbReference type="GO" id="GO:0003723">
    <property type="term" value="F:RNA binding"/>
    <property type="evidence" value="ECO:0007669"/>
    <property type="project" value="InterPro"/>
</dbReference>
<feature type="domain" description="tRNA/rRNA methyltransferase SpoU type" evidence="4">
    <location>
        <begin position="101"/>
        <end position="235"/>
    </location>
</feature>
<dbReference type="PANTHER" id="PTHR43191">
    <property type="entry name" value="RRNA METHYLTRANSFERASE 3"/>
    <property type="match status" value="1"/>
</dbReference>
<dbReference type="InterPro" id="IPR029026">
    <property type="entry name" value="tRNA_m1G_MTases_N"/>
</dbReference>
<dbReference type="Gene3D" id="3.30.1330.30">
    <property type="match status" value="1"/>
</dbReference>
<evidence type="ECO:0000256" key="3">
    <source>
        <dbReference type="ARBA" id="ARBA00022679"/>
    </source>
</evidence>
<keyword evidence="3" id="KW-0808">Transferase</keyword>
<dbReference type="PANTHER" id="PTHR43191:SF2">
    <property type="entry name" value="RRNA METHYLTRANSFERASE 3, MITOCHONDRIAL"/>
    <property type="match status" value="1"/>
</dbReference>
<reference evidence="6" key="1">
    <citation type="submission" date="2023-03" db="EMBL/GenBank/DDBJ databases">
        <title>Lomoglobus Profundus gen. nov., sp. nov., a novel member of the phylum Verrucomicrobia, isolated from deep-marine sediment of South China Sea.</title>
        <authorList>
            <person name="Ahmad T."/>
            <person name="Ishaq S.E."/>
            <person name="Wang F."/>
        </authorList>
    </citation>
    <scope>NUCLEOTIDE SEQUENCE</scope>
    <source>
        <strain evidence="6">LMO-M01</strain>
    </source>
</reference>
<evidence type="ECO:0000313" key="7">
    <source>
        <dbReference type="Proteomes" id="UP001218638"/>
    </source>
</evidence>
<dbReference type="CDD" id="cd18109">
    <property type="entry name" value="SpoU-like_RNA-MTase"/>
    <property type="match status" value="1"/>
</dbReference>
<dbReference type="EMBL" id="CP119075">
    <property type="protein sequence ID" value="WED64637.1"/>
    <property type="molecule type" value="Genomic_DNA"/>
</dbReference>
<name>A0AAF0CHS8_9BACT</name>
<keyword evidence="7" id="KW-1185">Reference proteome</keyword>
<proteinExistence type="inferred from homology"/>
<dbReference type="InterPro" id="IPR029064">
    <property type="entry name" value="Ribosomal_eL30-like_sf"/>
</dbReference>
<evidence type="ECO:0000259" key="4">
    <source>
        <dbReference type="Pfam" id="PF00588"/>
    </source>
</evidence>
<dbReference type="GO" id="GO:0032259">
    <property type="term" value="P:methylation"/>
    <property type="evidence" value="ECO:0007669"/>
    <property type="project" value="UniProtKB-KW"/>
</dbReference>
<dbReference type="KEGG" id="slom:PXH66_20025"/>
<gene>
    <name evidence="6" type="ORF">PXH66_20025</name>
</gene>
<dbReference type="SUPFAM" id="SSF75217">
    <property type="entry name" value="alpha/beta knot"/>
    <property type="match status" value="1"/>
</dbReference>
<evidence type="ECO:0000313" key="6">
    <source>
        <dbReference type="EMBL" id="WED64637.1"/>
    </source>
</evidence>
<accession>A0AAF0CHS8</accession>
<sequence>MPVTKAEISRLRGLRLKKNREQSRQFIVEGPKVVGELIAAGHAFETIYATPDWSTSAVVEVETVTEIEMTKISHFPTPSSVLAVGRIARATLADDELDKGFTLALDGVQDPGNVGTMLRIADWFGFARVLLSPDCADLFSQKVVNASMGSFARMRVVTTDLAAALSDASVPVLGCDLNGDALSTITPPAAAVVVIGSEGRGLSAAVASVLTRRITIPRHGHAESLNAGVAAGIVCAHLRP</sequence>
<protein>
    <submittedName>
        <fullName evidence="6">RNA methyltransferase</fullName>
    </submittedName>
</protein>
<dbReference type="Pfam" id="PF00588">
    <property type="entry name" value="SpoU_methylase"/>
    <property type="match status" value="1"/>
</dbReference>
<evidence type="ECO:0000256" key="2">
    <source>
        <dbReference type="ARBA" id="ARBA00022603"/>
    </source>
</evidence>
<organism evidence="6 7">
    <name type="scientific">Synoicihabitans lomoniglobus</name>
    <dbReference type="NCBI Taxonomy" id="2909285"/>
    <lineage>
        <taxon>Bacteria</taxon>
        <taxon>Pseudomonadati</taxon>
        <taxon>Verrucomicrobiota</taxon>
        <taxon>Opitutia</taxon>
        <taxon>Opitutales</taxon>
        <taxon>Opitutaceae</taxon>
        <taxon>Synoicihabitans</taxon>
    </lineage>
</organism>
<dbReference type="InterPro" id="IPR029028">
    <property type="entry name" value="Alpha/beta_knot_MTases"/>
</dbReference>
<dbReference type="Gene3D" id="3.40.1280.10">
    <property type="match status" value="1"/>
</dbReference>
<evidence type="ECO:0000259" key="5">
    <source>
        <dbReference type="Pfam" id="PF22435"/>
    </source>
</evidence>
<dbReference type="AlphaFoldDB" id="A0AAF0CHS8"/>
<dbReference type="InterPro" id="IPR001537">
    <property type="entry name" value="SpoU_MeTrfase"/>
</dbReference>
<dbReference type="GO" id="GO:0006396">
    <property type="term" value="P:RNA processing"/>
    <property type="evidence" value="ECO:0007669"/>
    <property type="project" value="InterPro"/>
</dbReference>
<comment type="similarity">
    <text evidence="1">Belongs to the class IV-like SAM-binding methyltransferase superfamily. RNA methyltransferase TrmH family.</text>
</comment>
<feature type="domain" description="MRM3-like substrate binding" evidence="5">
    <location>
        <begin position="7"/>
        <end position="83"/>
    </location>
</feature>
<dbReference type="RefSeq" id="WP_330930731.1">
    <property type="nucleotide sequence ID" value="NZ_CP119075.1"/>
</dbReference>
<evidence type="ECO:0000256" key="1">
    <source>
        <dbReference type="ARBA" id="ARBA00007228"/>
    </source>
</evidence>